<evidence type="ECO:0000256" key="1">
    <source>
        <dbReference type="SAM" id="Phobius"/>
    </source>
</evidence>
<organism evidence="2">
    <name type="scientific">mine drainage metagenome</name>
    <dbReference type="NCBI Taxonomy" id="410659"/>
    <lineage>
        <taxon>unclassified sequences</taxon>
        <taxon>metagenomes</taxon>
        <taxon>ecological metagenomes</taxon>
    </lineage>
</organism>
<evidence type="ECO:0000313" key="2">
    <source>
        <dbReference type="EMBL" id="OIQ86602.1"/>
    </source>
</evidence>
<gene>
    <name evidence="2" type="ORF">GALL_315340</name>
</gene>
<feature type="transmembrane region" description="Helical" evidence="1">
    <location>
        <begin position="95"/>
        <end position="115"/>
    </location>
</feature>
<feature type="transmembrane region" description="Helical" evidence="1">
    <location>
        <begin position="71"/>
        <end position="89"/>
    </location>
</feature>
<protein>
    <submittedName>
        <fullName evidence="2">Uncharacterized protein</fullName>
    </submittedName>
</protein>
<keyword evidence="1" id="KW-0812">Transmembrane</keyword>
<sequence>MLALVGVVVALGSQDALRAAMVKASPTLDQSSLDLAVKVGVGVSVGSGVVFAIVWGVLARLLLRGKNWARIVVWVFAGISVVTGLVGLARAANGLNLAVGLLDLCLDATIIVLLARRSSSEFFGRR</sequence>
<reference evidence="2" key="1">
    <citation type="submission" date="2016-10" db="EMBL/GenBank/DDBJ databases">
        <title>Sequence of Gallionella enrichment culture.</title>
        <authorList>
            <person name="Poehlein A."/>
            <person name="Muehling M."/>
            <person name="Daniel R."/>
        </authorList>
    </citation>
    <scope>NUCLEOTIDE SEQUENCE</scope>
</reference>
<accession>A0A1J5QTD1</accession>
<comment type="caution">
    <text evidence="2">The sequence shown here is derived from an EMBL/GenBank/DDBJ whole genome shotgun (WGS) entry which is preliminary data.</text>
</comment>
<dbReference type="AlphaFoldDB" id="A0A1J5QTD1"/>
<feature type="transmembrane region" description="Helical" evidence="1">
    <location>
        <begin position="35"/>
        <end position="59"/>
    </location>
</feature>
<proteinExistence type="predicted"/>
<dbReference type="EMBL" id="MLJW01000469">
    <property type="protein sequence ID" value="OIQ86602.1"/>
    <property type="molecule type" value="Genomic_DNA"/>
</dbReference>
<keyword evidence="1" id="KW-1133">Transmembrane helix</keyword>
<name>A0A1J5QTD1_9ZZZZ</name>
<keyword evidence="1" id="KW-0472">Membrane</keyword>